<protein>
    <submittedName>
        <fullName evidence="2">Uncharacterized protein</fullName>
    </submittedName>
</protein>
<reference evidence="2" key="1">
    <citation type="journal article" date="2015" name="Nature">
        <title>Complex archaea that bridge the gap between prokaryotes and eukaryotes.</title>
        <authorList>
            <person name="Spang A."/>
            <person name="Saw J.H."/>
            <person name="Jorgensen S.L."/>
            <person name="Zaremba-Niedzwiedzka K."/>
            <person name="Martijn J."/>
            <person name="Lind A.E."/>
            <person name="van Eijk R."/>
            <person name="Schleper C."/>
            <person name="Guy L."/>
            <person name="Ettema T.J."/>
        </authorList>
    </citation>
    <scope>NUCLEOTIDE SEQUENCE</scope>
</reference>
<feature type="region of interest" description="Disordered" evidence="1">
    <location>
        <begin position="1"/>
        <end position="27"/>
    </location>
</feature>
<sequence>MTLPGKTWKDQKRKRQGRKVRTQSSNVRLNELANERALKASLEMARTRAWRS</sequence>
<evidence type="ECO:0000313" key="2">
    <source>
        <dbReference type="EMBL" id="KKN47070.1"/>
    </source>
</evidence>
<dbReference type="EMBL" id="LAZR01001297">
    <property type="protein sequence ID" value="KKN47070.1"/>
    <property type="molecule type" value="Genomic_DNA"/>
</dbReference>
<feature type="compositionally biased region" description="Basic residues" evidence="1">
    <location>
        <begin position="11"/>
        <end position="21"/>
    </location>
</feature>
<accession>A0A0F9QS25</accession>
<name>A0A0F9QS25_9ZZZZ</name>
<gene>
    <name evidence="2" type="ORF">LCGC14_0666790</name>
</gene>
<comment type="caution">
    <text evidence="2">The sequence shown here is derived from an EMBL/GenBank/DDBJ whole genome shotgun (WGS) entry which is preliminary data.</text>
</comment>
<evidence type="ECO:0000256" key="1">
    <source>
        <dbReference type="SAM" id="MobiDB-lite"/>
    </source>
</evidence>
<organism evidence="2">
    <name type="scientific">marine sediment metagenome</name>
    <dbReference type="NCBI Taxonomy" id="412755"/>
    <lineage>
        <taxon>unclassified sequences</taxon>
        <taxon>metagenomes</taxon>
        <taxon>ecological metagenomes</taxon>
    </lineage>
</organism>
<proteinExistence type="predicted"/>
<dbReference type="AlphaFoldDB" id="A0A0F9QS25"/>